<dbReference type="Pfam" id="PF07714">
    <property type="entry name" value="PK_Tyr_Ser-Thr"/>
    <property type="match status" value="2"/>
</dbReference>
<comment type="function">
    <text evidence="9">Required for proper chemotaxis and phagocytosis; proper spatiotemporal control of F-actin levels in chemotaxing cells. Negative regulator of the PI3K (phosphatidylinositol 3 kinase) pathway. Predominantly phosphorylates serines and threonines and tyrosines at a lower level.</text>
</comment>
<feature type="domain" description="SH2" evidence="14">
    <location>
        <begin position="484"/>
        <end position="610"/>
    </location>
</feature>
<dbReference type="Pfam" id="PF00017">
    <property type="entry name" value="SH2"/>
    <property type="match status" value="2"/>
</dbReference>
<comment type="similarity">
    <text evidence="13">Belongs to the protein kinase superfamily. Tyr protein kinase family.</text>
</comment>
<dbReference type="PROSITE" id="PS50011">
    <property type="entry name" value="PROTEIN_KINASE_DOM"/>
    <property type="match status" value="2"/>
</dbReference>
<keyword evidence="2 11" id="KW-0728">SH3 domain</keyword>
<accession>A0A0R3UL52</accession>
<evidence type="ECO:0000259" key="14">
    <source>
        <dbReference type="PROSITE" id="PS50001"/>
    </source>
</evidence>
<evidence type="ECO:0000256" key="13">
    <source>
        <dbReference type="RuleBase" id="RU362096"/>
    </source>
</evidence>
<gene>
    <name evidence="17" type="ORF">MCOS_LOCUS8386</name>
</gene>
<dbReference type="PANTHER" id="PTHR24418">
    <property type="entry name" value="TYROSINE-PROTEIN KINASE"/>
    <property type="match status" value="1"/>
</dbReference>
<dbReference type="GO" id="GO:0004715">
    <property type="term" value="F:non-membrane spanning protein tyrosine kinase activity"/>
    <property type="evidence" value="ECO:0007669"/>
    <property type="project" value="UniProtKB-EC"/>
</dbReference>
<evidence type="ECO:0000256" key="5">
    <source>
        <dbReference type="ARBA" id="ARBA00022741"/>
    </source>
</evidence>
<evidence type="ECO:0000256" key="2">
    <source>
        <dbReference type="ARBA" id="ARBA00022443"/>
    </source>
</evidence>
<keyword evidence="18" id="KW-1185">Reference proteome</keyword>
<evidence type="ECO:0000259" key="16">
    <source>
        <dbReference type="PROSITE" id="PS50011"/>
    </source>
</evidence>
<dbReference type="Gene3D" id="2.30.30.40">
    <property type="entry name" value="SH3 Domains"/>
    <property type="match status" value="1"/>
</dbReference>
<evidence type="ECO:0000256" key="10">
    <source>
        <dbReference type="PROSITE-ProRule" id="PRU00191"/>
    </source>
</evidence>
<dbReference type="Gene3D" id="3.30.505.10">
    <property type="entry name" value="SH2 domain"/>
    <property type="match status" value="2"/>
</dbReference>
<dbReference type="CDD" id="cd00173">
    <property type="entry name" value="SH2"/>
    <property type="match status" value="1"/>
</dbReference>
<evidence type="ECO:0000256" key="4">
    <source>
        <dbReference type="ARBA" id="ARBA00022679"/>
    </source>
</evidence>
<evidence type="ECO:0000313" key="18">
    <source>
        <dbReference type="Proteomes" id="UP000267029"/>
    </source>
</evidence>
<dbReference type="SUPFAM" id="SSF50044">
    <property type="entry name" value="SH3-domain"/>
    <property type="match status" value="1"/>
</dbReference>
<comment type="similarity">
    <text evidence="1">Belongs to the protein kinase superfamily. STE Ser/Thr protein kinase family. MAP kinase kinase kinase subfamily.</text>
</comment>
<dbReference type="InterPro" id="IPR036028">
    <property type="entry name" value="SH3-like_dom_sf"/>
</dbReference>
<dbReference type="InterPro" id="IPR000719">
    <property type="entry name" value="Prot_kinase_dom"/>
</dbReference>
<dbReference type="EC" id="2.7.10.2" evidence="13"/>
<dbReference type="OrthoDB" id="4062651at2759"/>
<name>A0A0R3UL52_MESCO</name>
<dbReference type="GO" id="GO:0005524">
    <property type="term" value="F:ATP binding"/>
    <property type="evidence" value="ECO:0007669"/>
    <property type="project" value="UniProtKB-UniRule"/>
</dbReference>
<dbReference type="InterPro" id="IPR050198">
    <property type="entry name" value="Non-receptor_tyrosine_kinases"/>
</dbReference>
<dbReference type="InterPro" id="IPR001452">
    <property type="entry name" value="SH3_domain"/>
</dbReference>
<keyword evidence="10" id="KW-0727">SH2 domain</keyword>
<dbReference type="PROSITE" id="PS50001">
    <property type="entry name" value="SH2"/>
    <property type="match status" value="2"/>
</dbReference>
<dbReference type="STRING" id="53468.A0A0R3UL52"/>
<reference evidence="17 18" key="1">
    <citation type="submission" date="2018-10" db="EMBL/GenBank/DDBJ databases">
        <authorList>
            <consortium name="Pathogen Informatics"/>
        </authorList>
    </citation>
    <scope>NUCLEOTIDE SEQUENCE [LARGE SCALE GENOMIC DNA]</scope>
</reference>
<evidence type="ECO:0000256" key="8">
    <source>
        <dbReference type="ARBA" id="ARBA00023137"/>
    </source>
</evidence>
<evidence type="ECO:0000256" key="3">
    <source>
        <dbReference type="ARBA" id="ARBA00022527"/>
    </source>
</evidence>
<organism evidence="17 18">
    <name type="scientific">Mesocestoides corti</name>
    <name type="common">Flatworm</name>
    <dbReference type="NCBI Taxonomy" id="53468"/>
    <lineage>
        <taxon>Eukaryota</taxon>
        <taxon>Metazoa</taxon>
        <taxon>Spiralia</taxon>
        <taxon>Lophotrochozoa</taxon>
        <taxon>Platyhelminthes</taxon>
        <taxon>Cestoda</taxon>
        <taxon>Eucestoda</taxon>
        <taxon>Cyclophyllidea</taxon>
        <taxon>Mesocestoididae</taxon>
        <taxon>Mesocestoides</taxon>
    </lineage>
</organism>
<dbReference type="PRINTS" id="PR00109">
    <property type="entry name" value="TYRKINASE"/>
</dbReference>
<feature type="domain" description="SH2" evidence="14">
    <location>
        <begin position="64"/>
        <end position="153"/>
    </location>
</feature>
<comment type="catalytic activity">
    <reaction evidence="13">
        <text>L-tyrosyl-[protein] + ATP = O-phospho-L-tyrosyl-[protein] + ADP + H(+)</text>
        <dbReference type="Rhea" id="RHEA:10596"/>
        <dbReference type="Rhea" id="RHEA-COMP:10136"/>
        <dbReference type="Rhea" id="RHEA-COMP:20101"/>
        <dbReference type="ChEBI" id="CHEBI:15378"/>
        <dbReference type="ChEBI" id="CHEBI:30616"/>
        <dbReference type="ChEBI" id="CHEBI:46858"/>
        <dbReference type="ChEBI" id="CHEBI:61978"/>
        <dbReference type="ChEBI" id="CHEBI:456216"/>
        <dbReference type="EC" id="2.7.10.2"/>
    </reaction>
</comment>
<dbReference type="InterPro" id="IPR008271">
    <property type="entry name" value="Ser/Thr_kinase_AS"/>
</dbReference>
<dbReference type="SMART" id="SM00220">
    <property type="entry name" value="S_TKc"/>
    <property type="match status" value="2"/>
</dbReference>
<dbReference type="AlphaFoldDB" id="A0A0R3UL52"/>
<sequence length="891" mass="100768">MRKIPAPSNGLVIREGDILESCGRPLYDSIDVKNVCTGKRSNVPRHCVTDKHGQSTVFDAWFPIDRSEAFRRLTQPGIERGTFILRPSTEENVIALSVLTGRPGEINNYKIQADCNGRYYIKQTQVFERLSELIRTLSNPSQDTLNCPLVRPFGAQPVVEQPMPEPESQLYVFQSRQIGSSQFAEVVLGSYENRTVAVKQLPTITPTAEMLRQLNFLKSLDLSKCVQVFEVFGMPQCRGSVQIVMENMACGSVAQYLSTQESQSDAVTLLHLLIQRVAAGMAYLEGYQIAHTDLKTSNVLLDFNGIVKITDVGFRHMLTLASGFNQEWFPFDEWSAPELSHQPTAFSLKADVWSFGILCFVILTRGGHPYPGSSAAAIRVENDAIFVDLQNKMPDFKRKLLRGVKDLFHRSKSNGFVYLEPETTEEPHSTSLIQERPMLGCFDFDTSDPRELPFRRGDIIYVTVNTAQGDNDVSPDRWLQARDWRTGGTGVVPDTYLTDQPGESEAFDAFQFISRDEAEHRLLLPVFETGTYILRPSSGTLVSGYGHLSLSVLVKQEGQCDVKHYHVMYDKVGEQYYLQEDENFKCLDELLKFYSDEKNCSNVVPLRRPCPKISGNAEKFRGCVVSRNSVTLKSQLGRGSFGEVWLATYRGVDVAVKKALTSTARREIVEEAATMYSLYHPRLVRFLGVCCEPPSEPILLITEFMPNGALEGYLRRHHPPYTTIITMLSQVSEGMAYLERNRAVHNDLRSANVLVAKDNSVKVADFGLAKILHSDDRDIRYGTYPLRWAAPEVTKSKYQFCIKADIWSFGVLMYEALTYGELPYADLDDDILIEEIENGRRLCNPRTLNYECEDSIYNKMLECWNSEPDKRPSFEDLHAFLESETNKGFAK</sequence>
<dbReference type="SUPFAM" id="SSF56112">
    <property type="entry name" value="Protein kinase-like (PK-like)"/>
    <property type="match status" value="2"/>
</dbReference>
<evidence type="ECO:0000313" key="17">
    <source>
        <dbReference type="EMBL" id="VDD82383.1"/>
    </source>
</evidence>
<evidence type="ECO:0000256" key="6">
    <source>
        <dbReference type="ARBA" id="ARBA00022777"/>
    </source>
</evidence>
<keyword evidence="4 13" id="KW-0808">Transferase</keyword>
<keyword evidence="7 12" id="KW-0067">ATP-binding</keyword>
<keyword evidence="6 13" id="KW-0418">Kinase</keyword>
<evidence type="ECO:0000256" key="1">
    <source>
        <dbReference type="ARBA" id="ARBA00006529"/>
    </source>
</evidence>
<evidence type="ECO:0000256" key="11">
    <source>
        <dbReference type="PROSITE-ProRule" id="PRU00192"/>
    </source>
</evidence>
<proteinExistence type="inferred from homology"/>
<dbReference type="InterPro" id="IPR017441">
    <property type="entry name" value="Protein_kinase_ATP_BS"/>
</dbReference>
<protein>
    <recommendedName>
        <fullName evidence="13">Tyrosine-protein kinase</fullName>
        <ecNumber evidence="13">2.7.10.2</ecNumber>
    </recommendedName>
</protein>
<dbReference type="CDD" id="cd00174">
    <property type="entry name" value="SH3"/>
    <property type="match status" value="1"/>
</dbReference>
<dbReference type="SUPFAM" id="SSF55550">
    <property type="entry name" value="SH2 domain"/>
    <property type="match status" value="2"/>
</dbReference>
<feature type="domain" description="Protein kinase" evidence="16">
    <location>
        <begin position="172"/>
        <end position="439"/>
    </location>
</feature>
<dbReference type="InterPro" id="IPR000980">
    <property type="entry name" value="SH2"/>
</dbReference>
<dbReference type="Gene3D" id="1.10.510.10">
    <property type="entry name" value="Transferase(Phosphotransferase) domain 1"/>
    <property type="match status" value="2"/>
</dbReference>
<feature type="domain" description="SH3" evidence="15">
    <location>
        <begin position="433"/>
        <end position="502"/>
    </location>
</feature>
<dbReference type="InterPro" id="IPR036860">
    <property type="entry name" value="SH2_dom_sf"/>
</dbReference>
<dbReference type="InterPro" id="IPR011009">
    <property type="entry name" value="Kinase-like_dom_sf"/>
</dbReference>
<evidence type="ECO:0000259" key="15">
    <source>
        <dbReference type="PROSITE" id="PS50002"/>
    </source>
</evidence>
<dbReference type="Proteomes" id="UP000267029">
    <property type="component" value="Unassembled WGS sequence"/>
</dbReference>
<dbReference type="SMART" id="SM00252">
    <property type="entry name" value="SH2"/>
    <property type="match status" value="2"/>
</dbReference>
<keyword evidence="5 12" id="KW-0547">Nucleotide-binding</keyword>
<dbReference type="PROSITE" id="PS00108">
    <property type="entry name" value="PROTEIN_KINASE_ST"/>
    <property type="match status" value="1"/>
</dbReference>
<feature type="binding site" evidence="12">
    <location>
        <position position="658"/>
    </location>
    <ligand>
        <name>ATP</name>
        <dbReference type="ChEBI" id="CHEBI:30616"/>
    </ligand>
</feature>
<dbReference type="PROSITE" id="PS50002">
    <property type="entry name" value="SH3"/>
    <property type="match status" value="1"/>
</dbReference>
<dbReference type="Pfam" id="PF07653">
    <property type="entry name" value="SH3_2"/>
    <property type="match status" value="1"/>
</dbReference>
<dbReference type="EMBL" id="UXSR01005504">
    <property type="protein sequence ID" value="VDD82383.1"/>
    <property type="molecule type" value="Genomic_DNA"/>
</dbReference>
<dbReference type="GO" id="GO:0004674">
    <property type="term" value="F:protein serine/threonine kinase activity"/>
    <property type="evidence" value="ECO:0007669"/>
    <property type="project" value="UniProtKB-KW"/>
</dbReference>
<dbReference type="SMART" id="SM00326">
    <property type="entry name" value="SH3"/>
    <property type="match status" value="1"/>
</dbReference>
<evidence type="ECO:0000256" key="9">
    <source>
        <dbReference type="ARBA" id="ARBA00025089"/>
    </source>
</evidence>
<dbReference type="PROSITE" id="PS00107">
    <property type="entry name" value="PROTEIN_KINASE_ATP"/>
    <property type="match status" value="1"/>
</dbReference>
<keyword evidence="8 13" id="KW-0829">Tyrosine-protein kinase</keyword>
<evidence type="ECO:0000256" key="12">
    <source>
        <dbReference type="PROSITE-ProRule" id="PRU10141"/>
    </source>
</evidence>
<evidence type="ECO:0000256" key="7">
    <source>
        <dbReference type="ARBA" id="ARBA00022840"/>
    </source>
</evidence>
<feature type="domain" description="Protein kinase" evidence="16">
    <location>
        <begin position="630"/>
        <end position="881"/>
    </location>
</feature>
<keyword evidence="3" id="KW-0723">Serine/threonine-protein kinase</keyword>
<dbReference type="InterPro" id="IPR001245">
    <property type="entry name" value="Ser-Thr/Tyr_kinase_cat_dom"/>
</dbReference>